<reference evidence="1 2" key="1">
    <citation type="submission" date="2019-09" db="EMBL/GenBank/DDBJ databases">
        <title>Bifidobacterium canis sp. nov., isolated from the digestive tract of German Shepherd dog puppy.</title>
        <authorList>
            <person name="Bunesova V."/>
        </authorList>
    </citation>
    <scope>NUCLEOTIDE SEQUENCE [LARGE SCALE GENOMIC DNA]</scope>
    <source>
        <strain evidence="1 2">GSD1FS</strain>
    </source>
</reference>
<name>A0A7K1J5K0_9BIFI</name>
<gene>
    <name evidence="1" type="ORF">GSD1FS_1260</name>
</gene>
<comment type="caution">
    <text evidence="1">The sequence shown here is derived from an EMBL/GenBank/DDBJ whole genome shotgun (WGS) entry which is preliminary data.</text>
</comment>
<accession>A0A7K1J5K0</accession>
<dbReference type="RefSeq" id="WP_246165921.1">
    <property type="nucleotide sequence ID" value="NZ_WNLP01000005.1"/>
</dbReference>
<evidence type="ECO:0000313" key="1">
    <source>
        <dbReference type="EMBL" id="MUH59917.1"/>
    </source>
</evidence>
<dbReference type="EMBL" id="WNLP01000005">
    <property type="protein sequence ID" value="MUH59917.1"/>
    <property type="molecule type" value="Genomic_DNA"/>
</dbReference>
<sequence>MGIYLTEQNPSKMGWYIKRTTKVTTVSCDSSKGTTYHVEYTLNNTLKESEASQLPSYIVNTGQDLGFGIEKILFYPPKDGSITNLVMLNGSTDAVKQDTLDGNKIYRTTVRLAPEQRVTYSFDVTVSPKAQSKLAIDQTPMGWVDTGVVYEGETCSTEQKK</sequence>
<dbReference type="AlphaFoldDB" id="A0A7K1J5K0"/>
<proteinExistence type="predicted"/>
<dbReference type="Proteomes" id="UP000487882">
    <property type="component" value="Unassembled WGS sequence"/>
</dbReference>
<protein>
    <submittedName>
        <fullName evidence="1">Chemotaxis protein</fullName>
    </submittedName>
</protein>
<organism evidence="1 2">
    <name type="scientific">Bifidobacterium canis</name>
    <dbReference type="NCBI Taxonomy" id="2610880"/>
    <lineage>
        <taxon>Bacteria</taxon>
        <taxon>Bacillati</taxon>
        <taxon>Actinomycetota</taxon>
        <taxon>Actinomycetes</taxon>
        <taxon>Bifidobacteriales</taxon>
        <taxon>Bifidobacteriaceae</taxon>
        <taxon>Bifidobacterium</taxon>
    </lineage>
</organism>
<keyword evidence="2" id="KW-1185">Reference proteome</keyword>
<evidence type="ECO:0000313" key="2">
    <source>
        <dbReference type="Proteomes" id="UP000487882"/>
    </source>
</evidence>